<evidence type="ECO:0000256" key="1">
    <source>
        <dbReference type="ARBA" id="ARBA00004141"/>
    </source>
</evidence>
<evidence type="ECO:0000256" key="9">
    <source>
        <dbReference type="RuleBase" id="RU351113"/>
    </source>
</evidence>
<keyword evidence="7 9" id="KW-0675">Receptor</keyword>
<sequence length="389" mass="44944">MTDDTNIDLHKKTLLEASKPLRLVGIWPTNQSTSRDIRFFIVITYYSIFVFMEYCDLIAVFGNLDLMILNLLETIFHTIMLIRLYMVKFNKLVLKVIKDIAENKYDFDLSEEEKKIYTQCHTQGVSSYKIVMQSIITGVTAWYLTPVTNYVISRMKNESSVLIYPYRIPIFFNVTSFEKIVAIYICEMGINYFPVCYGGTCNMIGTAVNNVCCQLTVLTYRVENLNKFINEKHEYSIFHHFCESHLRIIQLTQNIDRAFHLAFLNELLLLTILISLIIYSIILHFDEVEIVDLISSSACALLLISIIGLNCTMSQNLIDKSTELHNAYWNAYRSDIPVSYQKLLIIPMICSQVPLYLTAGQFYIYSLPNFVNILKTSMAYASMLRTVNA</sequence>
<evidence type="ECO:0000256" key="2">
    <source>
        <dbReference type="ARBA" id="ARBA00022606"/>
    </source>
</evidence>
<evidence type="ECO:0000256" key="7">
    <source>
        <dbReference type="ARBA" id="ARBA00023170"/>
    </source>
</evidence>
<dbReference type="AlphaFoldDB" id="A0A7G8Z955"/>
<comment type="caution">
    <text evidence="9">Lacks conserved residue(s) required for the propagation of feature annotation.</text>
</comment>
<dbReference type="PANTHER" id="PTHR21137">
    <property type="entry name" value="ODORANT RECEPTOR"/>
    <property type="match status" value="1"/>
</dbReference>
<keyword evidence="5 9" id="KW-1133">Transmembrane helix</keyword>
<dbReference type="GO" id="GO:0007165">
    <property type="term" value="P:signal transduction"/>
    <property type="evidence" value="ECO:0007669"/>
    <property type="project" value="UniProtKB-KW"/>
</dbReference>
<comment type="subcellular location">
    <subcellularLocation>
        <location evidence="9">Cell membrane</location>
        <topology evidence="9">Multi-pass membrane protein</topology>
    </subcellularLocation>
    <subcellularLocation>
        <location evidence="1">Membrane</location>
        <topology evidence="1">Multi-pass membrane protein</topology>
    </subcellularLocation>
</comment>
<feature type="transmembrane region" description="Helical" evidence="9">
    <location>
        <begin position="67"/>
        <end position="86"/>
    </location>
</feature>
<keyword evidence="6 9" id="KW-0472">Membrane</keyword>
<feature type="transmembrane region" description="Helical" evidence="9">
    <location>
        <begin position="343"/>
        <end position="365"/>
    </location>
</feature>
<keyword evidence="3 9" id="KW-0812">Transmembrane</keyword>
<name>A0A7G8Z955_9HYME</name>
<dbReference type="Pfam" id="PF02949">
    <property type="entry name" value="7tm_6"/>
    <property type="match status" value="1"/>
</dbReference>
<keyword evidence="8 9" id="KW-0807">Transducer</keyword>
<feature type="transmembrane region" description="Helical" evidence="9">
    <location>
        <begin position="39"/>
        <end position="61"/>
    </location>
</feature>
<evidence type="ECO:0000256" key="3">
    <source>
        <dbReference type="ARBA" id="ARBA00022692"/>
    </source>
</evidence>
<proteinExistence type="evidence at transcript level"/>
<dbReference type="GO" id="GO:0005886">
    <property type="term" value="C:plasma membrane"/>
    <property type="evidence" value="ECO:0007669"/>
    <property type="project" value="UniProtKB-SubCell"/>
</dbReference>
<dbReference type="EMBL" id="MT670976">
    <property type="protein sequence ID" value="QNL14980.1"/>
    <property type="molecule type" value="mRNA"/>
</dbReference>
<evidence type="ECO:0000313" key="10">
    <source>
        <dbReference type="EMBL" id="QNL14980.1"/>
    </source>
</evidence>
<evidence type="ECO:0000256" key="5">
    <source>
        <dbReference type="ARBA" id="ARBA00022989"/>
    </source>
</evidence>
<feature type="transmembrane region" description="Helical" evidence="9">
    <location>
        <begin position="291"/>
        <end position="311"/>
    </location>
</feature>
<dbReference type="GO" id="GO:0005549">
    <property type="term" value="F:odorant binding"/>
    <property type="evidence" value="ECO:0007669"/>
    <property type="project" value="InterPro"/>
</dbReference>
<reference evidence="10" key="1">
    <citation type="submission" date="2020-06" db="EMBL/GenBank/DDBJ databases">
        <authorList>
            <person name="Sheng S."/>
        </authorList>
    </citation>
    <scope>NUCLEOTIDE SEQUENCE</scope>
    <source>
        <tissue evidence="10">Antenna</tissue>
    </source>
</reference>
<evidence type="ECO:0000256" key="6">
    <source>
        <dbReference type="ARBA" id="ARBA00023136"/>
    </source>
</evidence>
<accession>A0A7G8Z955</accession>
<organism evidence="10">
    <name type="scientific">Aulacocentrum confusum</name>
    <dbReference type="NCBI Taxonomy" id="2767324"/>
    <lineage>
        <taxon>Eukaryota</taxon>
        <taxon>Metazoa</taxon>
        <taxon>Ecdysozoa</taxon>
        <taxon>Arthropoda</taxon>
        <taxon>Hexapoda</taxon>
        <taxon>Insecta</taxon>
        <taxon>Pterygota</taxon>
        <taxon>Neoptera</taxon>
        <taxon>Endopterygota</taxon>
        <taxon>Hymenoptera</taxon>
        <taxon>Apocrita</taxon>
        <taxon>Ichneumonoidea</taxon>
        <taxon>Braconidae</taxon>
        <taxon>Macrocentrinae</taxon>
        <taxon>Aulacocentrum</taxon>
    </lineage>
</organism>
<evidence type="ECO:0000256" key="8">
    <source>
        <dbReference type="ARBA" id="ARBA00023224"/>
    </source>
</evidence>
<gene>
    <name evidence="10" type="primary">OR36</name>
</gene>
<comment type="similarity">
    <text evidence="9">Belongs to the insect chemoreceptor superfamily. Heteromeric odorant receptor channel (TC 1.A.69) family.</text>
</comment>
<keyword evidence="4 9" id="KW-0552">Olfaction</keyword>
<dbReference type="InterPro" id="IPR004117">
    <property type="entry name" value="7tm6_olfct_rcpt"/>
</dbReference>
<evidence type="ECO:0000256" key="4">
    <source>
        <dbReference type="ARBA" id="ARBA00022725"/>
    </source>
</evidence>
<dbReference type="GO" id="GO:0004984">
    <property type="term" value="F:olfactory receptor activity"/>
    <property type="evidence" value="ECO:0007669"/>
    <property type="project" value="InterPro"/>
</dbReference>
<dbReference type="PANTHER" id="PTHR21137:SF42">
    <property type="entry name" value="ODORANT RECEPTOR 83A"/>
    <property type="match status" value="1"/>
</dbReference>
<protein>
    <recommendedName>
        <fullName evidence="9">Odorant receptor</fullName>
    </recommendedName>
</protein>
<keyword evidence="2 9" id="KW-0716">Sensory transduction</keyword>
<feature type="transmembrane region" description="Helical" evidence="9">
    <location>
        <begin position="267"/>
        <end position="285"/>
    </location>
</feature>